<dbReference type="SUPFAM" id="SSF51645">
    <property type="entry name" value="Malate synthase G"/>
    <property type="match status" value="1"/>
</dbReference>
<evidence type="ECO:0000313" key="5">
    <source>
        <dbReference type="Proteomes" id="UP000694865"/>
    </source>
</evidence>
<dbReference type="InterPro" id="IPR046363">
    <property type="entry name" value="MS_N_TIM-barrel_dom"/>
</dbReference>
<evidence type="ECO:0000256" key="2">
    <source>
        <dbReference type="SAM" id="Phobius"/>
    </source>
</evidence>
<sequence>MSSRLEIIKDHFVTQRSRHIVGTDCSSENLPQALNQLDIPDVEVLAPPQGLENEFNTIFTVEAVSFIAELVQQFDKNVDQMLQARIVRKANLDSSGALPDFLSESRHIRESSWKVKPVPRRLINRHIDLGDVSPSNEVHLKNALKSKAQAIQVDFDDGHCPSWKNQLLGYYNIYNVVYNKYPDIAALSDIPVLMLRPRAWNMVDHAVMVNGKEVAGPLLDFGLLIYHFGHILLANESGPFFYLSKLEGHKEARLWNKVFDWSQQKLELPHGCIKACVLIENILSSFEMHEILYELRDHSAGLNCGIWDYSASFVNKFGHRSAFLLPDRNKYVNMEKHFLKSYMDLVVQTCHRRGCHATGGMSALLLPNENSKTYREVLQKTTSGKLREIEAGVDGFLVYDIRLIDHMHKLFDRHAPTVNQLFVNRSDVKITAQDLLVMPRGGVTFAGLLHNIAVGVLFIYSWLRSESHR</sequence>
<dbReference type="Pfam" id="PF20656">
    <property type="entry name" value="MS_N"/>
    <property type="match status" value="1"/>
</dbReference>
<protein>
    <recommendedName>
        <fullName evidence="1">malate synthase</fullName>
        <ecNumber evidence="1">2.3.3.9</ecNumber>
    </recommendedName>
</protein>
<feature type="transmembrane region" description="Helical" evidence="2">
    <location>
        <begin position="443"/>
        <end position="463"/>
    </location>
</feature>
<dbReference type="InterPro" id="IPR011076">
    <property type="entry name" value="Malate_synth_sf"/>
</dbReference>
<keyword evidence="2" id="KW-0812">Transmembrane</keyword>
<dbReference type="GeneID" id="100367444"/>
<dbReference type="Pfam" id="PF01274">
    <property type="entry name" value="MS_TIM-barrel"/>
    <property type="match status" value="1"/>
</dbReference>
<accession>A0ABM0MVK3</accession>
<name>A0ABM0MVK3_SACKO</name>
<dbReference type="Gene3D" id="3.20.20.360">
    <property type="entry name" value="Malate synthase, domain 3"/>
    <property type="match status" value="1"/>
</dbReference>
<keyword evidence="5" id="KW-1185">Reference proteome</keyword>
<evidence type="ECO:0000256" key="1">
    <source>
        <dbReference type="ARBA" id="ARBA00012636"/>
    </source>
</evidence>
<dbReference type="InterPro" id="IPR006252">
    <property type="entry name" value="Malate_synthA"/>
</dbReference>
<dbReference type="Proteomes" id="UP000694865">
    <property type="component" value="Unplaced"/>
</dbReference>
<dbReference type="EC" id="2.3.3.9" evidence="1"/>
<organism evidence="5 6">
    <name type="scientific">Saccoglossus kowalevskii</name>
    <name type="common">Acorn worm</name>
    <dbReference type="NCBI Taxonomy" id="10224"/>
    <lineage>
        <taxon>Eukaryota</taxon>
        <taxon>Metazoa</taxon>
        <taxon>Hemichordata</taxon>
        <taxon>Enteropneusta</taxon>
        <taxon>Harrimaniidae</taxon>
        <taxon>Saccoglossus</taxon>
    </lineage>
</organism>
<keyword evidence="2" id="KW-0472">Membrane</keyword>
<dbReference type="RefSeq" id="XP_006824044.1">
    <property type="nucleotide sequence ID" value="XM_006823981.1"/>
</dbReference>
<reference evidence="6" key="1">
    <citation type="submission" date="2025-08" db="UniProtKB">
        <authorList>
            <consortium name="RefSeq"/>
        </authorList>
    </citation>
    <scope>IDENTIFICATION</scope>
    <source>
        <tissue evidence="6">Testes</tissue>
    </source>
</reference>
<keyword evidence="2" id="KW-1133">Transmembrane helix</keyword>
<evidence type="ECO:0000259" key="3">
    <source>
        <dbReference type="Pfam" id="PF01274"/>
    </source>
</evidence>
<dbReference type="PANTHER" id="PTHR42902">
    <property type="entry name" value="MALATE SYNTHASE"/>
    <property type="match status" value="1"/>
</dbReference>
<dbReference type="InterPro" id="IPR048356">
    <property type="entry name" value="MS_N"/>
</dbReference>
<evidence type="ECO:0000313" key="6">
    <source>
        <dbReference type="RefSeq" id="XP_006824044.1"/>
    </source>
</evidence>
<gene>
    <name evidence="6" type="primary">LOC100367444</name>
</gene>
<dbReference type="InterPro" id="IPR001465">
    <property type="entry name" value="Malate_synthase_TIM"/>
</dbReference>
<evidence type="ECO:0000259" key="4">
    <source>
        <dbReference type="Pfam" id="PF20656"/>
    </source>
</evidence>
<dbReference type="PANTHER" id="PTHR42902:SF2">
    <property type="entry name" value="MALATE SYNTHASE"/>
    <property type="match status" value="1"/>
</dbReference>
<proteinExistence type="predicted"/>
<feature type="domain" description="Malate synthase TIM barrel" evidence="3">
    <location>
        <begin position="192"/>
        <end position="436"/>
    </location>
</feature>
<feature type="domain" description="Malate synthase N-terminal" evidence="4">
    <location>
        <begin position="53"/>
        <end position="105"/>
    </location>
</feature>